<proteinExistence type="predicted"/>
<keyword evidence="5" id="KW-1185">Reference proteome</keyword>
<dbReference type="RefSeq" id="WP_261497528.1">
    <property type="nucleotide sequence ID" value="NZ_JAOCQF010000005.1"/>
</dbReference>
<dbReference type="SMART" id="SM00382">
    <property type="entry name" value="AAA"/>
    <property type="match status" value="1"/>
</dbReference>
<dbReference type="GO" id="GO:0005524">
    <property type="term" value="F:ATP binding"/>
    <property type="evidence" value="ECO:0007669"/>
    <property type="project" value="UniProtKB-KW"/>
</dbReference>
<dbReference type="InterPro" id="IPR051921">
    <property type="entry name" value="ABC_osmolyte_uptake_ATP-bind"/>
</dbReference>
<dbReference type="Pfam" id="PF00005">
    <property type="entry name" value="ABC_tran"/>
    <property type="match status" value="1"/>
</dbReference>
<comment type="caution">
    <text evidence="4">The sequence shown here is derived from an EMBL/GenBank/DDBJ whole genome shotgun (WGS) entry which is preliminary data.</text>
</comment>
<organism evidence="4 5">
    <name type="scientific">Albidovulum sediminis</name>
    <dbReference type="NCBI Taxonomy" id="3066345"/>
    <lineage>
        <taxon>Bacteria</taxon>
        <taxon>Pseudomonadati</taxon>
        <taxon>Pseudomonadota</taxon>
        <taxon>Alphaproteobacteria</taxon>
        <taxon>Rhodobacterales</taxon>
        <taxon>Paracoccaceae</taxon>
        <taxon>Albidovulum</taxon>
    </lineage>
</organism>
<dbReference type="Gene3D" id="3.40.50.300">
    <property type="entry name" value="P-loop containing nucleotide triphosphate hydrolases"/>
    <property type="match status" value="1"/>
</dbReference>
<keyword evidence="1" id="KW-0547">Nucleotide-binding</keyword>
<feature type="domain" description="ABC transporter" evidence="3">
    <location>
        <begin position="32"/>
        <end position="271"/>
    </location>
</feature>
<dbReference type="PROSITE" id="PS50893">
    <property type="entry name" value="ABC_TRANSPORTER_2"/>
    <property type="match status" value="1"/>
</dbReference>
<accession>A0ABT2NU35</accession>
<keyword evidence="2 4" id="KW-0067">ATP-binding</keyword>
<dbReference type="Proteomes" id="UP001205601">
    <property type="component" value="Unassembled WGS sequence"/>
</dbReference>
<dbReference type="PROSITE" id="PS00211">
    <property type="entry name" value="ABC_TRANSPORTER_1"/>
    <property type="match status" value="1"/>
</dbReference>
<evidence type="ECO:0000256" key="1">
    <source>
        <dbReference type="ARBA" id="ARBA00022741"/>
    </source>
</evidence>
<sequence length="351" mass="37485">MSKTTAPVQRRTKLSCREIWKLYGPNADRPAASRDEVESRAANGRCFAALSDVSLDIGEGEIFVVMGLSGSGKSTLLRCLAQLVEPTFGNVELDGRSLTRMGQAELREVRRHDMGMVFQHFGLLPHLTVAGNVALPLKIRGEKAESRDHAVATALELTGLAAMADRLPAQLSGGQQQRVGLARALAVGPGLLFLDEPFSALDPLIRRELQDELIRLQAGLHKTMVFVTHDFSEAVRVGDRVAIMKDGRLRQVGTPEDIVRQPADDYVRNFVAGVDLTRVIRCATAARPASRSDYAHAVSGQGRLSDAAETLMAAGGGPIAVQGEDGSLIGEIDLHAVLAAVSGKSLAGEPA</sequence>
<dbReference type="PANTHER" id="PTHR43869">
    <property type="entry name" value="GLYCINE BETAINE/PROLINE BETAINE TRANSPORT SYSTEM ATP-BINDING PROTEIN PROV"/>
    <property type="match status" value="1"/>
</dbReference>
<name>A0ABT2NU35_9RHOB</name>
<protein>
    <submittedName>
        <fullName evidence="4">ATP-binding cassette domain-containing protein</fullName>
    </submittedName>
</protein>
<evidence type="ECO:0000256" key="2">
    <source>
        <dbReference type="ARBA" id="ARBA00022840"/>
    </source>
</evidence>
<evidence type="ECO:0000313" key="5">
    <source>
        <dbReference type="Proteomes" id="UP001205601"/>
    </source>
</evidence>
<gene>
    <name evidence="4" type="ORF">N5I32_19040</name>
</gene>
<reference evidence="5" key="1">
    <citation type="submission" date="2023-07" db="EMBL/GenBank/DDBJ databases">
        <title>Defluviimonas sediminis sp. nov., isolated from mangrove sediment.</title>
        <authorList>
            <person name="Liu L."/>
            <person name="Li J."/>
            <person name="Huang Y."/>
            <person name="Pan J."/>
            <person name="Li M."/>
        </authorList>
    </citation>
    <scope>NUCLEOTIDE SEQUENCE [LARGE SCALE GENOMIC DNA]</scope>
    <source>
        <strain evidence="5">FT324</strain>
    </source>
</reference>
<dbReference type="EMBL" id="JAOCQF010000005">
    <property type="protein sequence ID" value="MCT8331618.1"/>
    <property type="molecule type" value="Genomic_DNA"/>
</dbReference>
<evidence type="ECO:0000313" key="4">
    <source>
        <dbReference type="EMBL" id="MCT8331618.1"/>
    </source>
</evidence>
<dbReference type="InterPro" id="IPR003593">
    <property type="entry name" value="AAA+_ATPase"/>
</dbReference>
<dbReference type="SUPFAM" id="SSF52540">
    <property type="entry name" value="P-loop containing nucleoside triphosphate hydrolases"/>
    <property type="match status" value="1"/>
</dbReference>
<dbReference type="InterPro" id="IPR017871">
    <property type="entry name" value="ABC_transporter-like_CS"/>
</dbReference>
<dbReference type="InterPro" id="IPR027417">
    <property type="entry name" value="P-loop_NTPase"/>
</dbReference>
<evidence type="ECO:0000259" key="3">
    <source>
        <dbReference type="PROSITE" id="PS50893"/>
    </source>
</evidence>
<dbReference type="InterPro" id="IPR003439">
    <property type="entry name" value="ABC_transporter-like_ATP-bd"/>
</dbReference>
<dbReference type="PANTHER" id="PTHR43869:SF1">
    <property type="entry name" value="GLYCINE BETAINE_PROLINE BETAINE TRANSPORT SYSTEM ATP-BINDING PROTEIN PROV"/>
    <property type="match status" value="1"/>
</dbReference>